<reference evidence="2" key="1">
    <citation type="submission" date="2022-10" db="EMBL/GenBank/DDBJ databases">
        <authorList>
            <person name="Chen Y."/>
            <person name="Dougan E. K."/>
            <person name="Chan C."/>
            <person name="Rhodes N."/>
            <person name="Thang M."/>
        </authorList>
    </citation>
    <scope>NUCLEOTIDE SEQUENCE</scope>
</reference>
<name>A0A9P1DUB6_9DINO</name>
<feature type="domain" description="OTU" evidence="1">
    <location>
        <begin position="849"/>
        <end position="982"/>
    </location>
</feature>
<proteinExistence type="predicted"/>
<dbReference type="EMBL" id="CAMXCT020006550">
    <property type="protein sequence ID" value="CAL1169159.1"/>
    <property type="molecule type" value="Genomic_DNA"/>
</dbReference>
<comment type="caution">
    <text evidence="2">The sequence shown here is derived from an EMBL/GenBank/DDBJ whole genome shotgun (WGS) entry which is preliminary data.</text>
</comment>
<dbReference type="PANTHER" id="PTHR12419:SF10">
    <property type="entry name" value="DEUBIQUITINASE OTUD6B"/>
    <property type="match status" value="1"/>
</dbReference>
<dbReference type="CDD" id="cd22744">
    <property type="entry name" value="OTU"/>
    <property type="match status" value="1"/>
</dbReference>
<gene>
    <name evidence="2" type="ORF">C1SCF055_LOCUS40592</name>
</gene>
<dbReference type="OrthoDB" id="448045at2759"/>
<dbReference type="PANTHER" id="PTHR12419">
    <property type="entry name" value="OTU DOMAIN CONTAINING PROTEIN"/>
    <property type="match status" value="1"/>
</dbReference>
<keyword evidence="4" id="KW-1185">Reference proteome</keyword>
<dbReference type="PROSITE" id="PS50802">
    <property type="entry name" value="OTU"/>
    <property type="match status" value="1"/>
</dbReference>
<dbReference type="AlphaFoldDB" id="A0A9P1DUB6"/>
<dbReference type="Pfam" id="PF02338">
    <property type="entry name" value="OTU"/>
    <property type="match status" value="1"/>
</dbReference>
<dbReference type="EMBL" id="CAMXCT010006550">
    <property type="protein sequence ID" value="CAI4015784.1"/>
    <property type="molecule type" value="Genomic_DNA"/>
</dbReference>
<evidence type="ECO:0000313" key="2">
    <source>
        <dbReference type="EMBL" id="CAI4015784.1"/>
    </source>
</evidence>
<evidence type="ECO:0000313" key="4">
    <source>
        <dbReference type="Proteomes" id="UP001152797"/>
    </source>
</evidence>
<reference evidence="3 4" key="2">
    <citation type="submission" date="2024-05" db="EMBL/GenBank/DDBJ databases">
        <authorList>
            <person name="Chen Y."/>
            <person name="Shah S."/>
            <person name="Dougan E. K."/>
            <person name="Thang M."/>
            <person name="Chan C."/>
        </authorList>
    </citation>
    <scope>NUCLEOTIDE SEQUENCE [LARGE SCALE GENOMIC DNA]</scope>
</reference>
<dbReference type="SUPFAM" id="SSF54001">
    <property type="entry name" value="Cysteine proteinases"/>
    <property type="match status" value="1"/>
</dbReference>
<dbReference type="InterPro" id="IPR050704">
    <property type="entry name" value="Peptidase_C85-like"/>
</dbReference>
<dbReference type="Proteomes" id="UP001152797">
    <property type="component" value="Unassembled WGS sequence"/>
</dbReference>
<dbReference type="EMBL" id="CAMXCT030006550">
    <property type="protein sequence ID" value="CAL4803096.1"/>
    <property type="molecule type" value="Genomic_DNA"/>
</dbReference>
<evidence type="ECO:0000259" key="1">
    <source>
        <dbReference type="PROSITE" id="PS50802"/>
    </source>
</evidence>
<organism evidence="2">
    <name type="scientific">Cladocopium goreaui</name>
    <dbReference type="NCBI Taxonomy" id="2562237"/>
    <lineage>
        <taxon>Eukaryota</taxon>
        <taxon>Sar</taxon>
        <taxon>Alveolata</taxon>
        <taxon>Dinophyceae</taxon>
        <taxon>Suessiales</taxon>
        <taxon>Symbiodiniaceae</taxon>
        <taxon>Cladocopium</taxon>
    </lineage>
</organism>
<evidence type="ECO:0000313" key="3">
    <source>
        <dbReference type="EMBL" id="CAL4803096.1"/>
    </source>
</evidence>
<dbReference type="InterPro" id="IPR003323">
    <property type="entry name" value="OTU_dom"/>
</dbReference>
<dbReference type="InterPro" id="IPR038765">
    <property type="entry name" value="Papain-like_cys_pep_sf"/>
</dbReference>
<dbReference type="GO" id="GO:0004843">
    <property type="term" value="F:cysteine-type deubiquitinase activity"/>
    <property type="evidence" value="ECO:0007669"/>
    <property type="project" value="TreeGrafter"/>
</dbReference>
<sequence>MAVVAVAPRKAGRQLPPWRELEVCQVENLSLRQRALQWLTSTGRQCHPLTSSSDRGRKTYLAVCSYHSQCPKRFRFALLGDDRMMVSELNEHGDKVDLQVPCSIFWLRSFWMTQICSIVVKGLVLLIVTFLSACHLRFEVARRENVRKYAKVDSASRALNRMELDKVPVEERPPAWQLKNYRPSKKEARQKLAAACVASLQDWLQSPPANVVIHQECLECSAESVRIVFSFTLAEEWLKTQDLPCFLMDYTWKTNQPGLVLGAIGPAGLRAWPDGKPHVRFCPILSLLAHSEDEDSHHLLVKKYVEMSKSVGITLTDGFFDNSCYVGAKSALEADETMRHVRLHRCLQHCKENMKAEGRKKCPESGELRMKNGELLPVLTDFLQCSAFLPSTLEFSCFWTTVLERLQAPAPDGWGEPAMHDYLLKYLLSKNGDVLTATWRSGFGTVPLGFSTYAPNAVERTWRLLKGLLKPGQRNLEPATLMVETCQAFTSRLNAGEYNDMHASVSLPWASLKSRKDALWVRTLGEEEEKQHKRLCLDSILKHFRAHGPTSTFMASTCSVTLESGEKGTRIYVIPKYRLHLATEARDDMFATMRLSLATSTSEVEEACCDPETGKERPLAETGGYCVLRHLRLRQNFCAIYVTEEGKCVDTHKDYISGCGHTEHCLFVSALLQKGGVAEIRHGPELSRPKKKVKKSMKAKRSERLKSMLRAPKKEVCVRSNLDPGAELQRQDVSKLLPGSVSEPTQRPILHSCSDGAEELCMARTQKASRCKNQRSIGSFCKKHYDEAQSQKYCMKLFDSLPAGEAMSAWERSQLELAVAQSMEENEELQRKEALSAGRLDRRMADLGLKRVPVARFGACQFEAICYSAELPMSPMALRLAAVEYLKPLGALFADRLEGKFRGQFQAYCQYMKAPDSWGDDMTCLACSHLLRRPVDIITDSGDDSNFVVSMTPPDIISKDIWGPKVTISLMMDKHYDATELA</sequence>
<dbReference type="GO" id="GO:0016579">
    <property type="term" value="P:protein deubiquitination"/>
    <property type="evidence" value="ECO:0007669"/>
    <property type="project" value="TreeGrafter"/>
</dbReference>
<protein>
    <submittedName>
        <fullName evidence="3">OTU domain-containing protein</fullName>
    </submittedName>
</protein>
<accession>A0A9P1DUB6</accession>
<dbReference type="Gene3D" id="3.90.70.80">
    <property type="match status" value="1"/>
</dbReference>